<dbReference type="Gene3D" id="1.25.40.20">
    <property type="entry name" value="Ankyrin repeat-containing domain"/>
    <property type="match status" value="2"/>
</dbReference>
<dbReference type="SUPFAM" id="SSF48403">
    <property type="entry name" value="Ankyrin repeat"/>
    <property type="match status" value="1"/>
</dbReference>
<dbReference type="PANTHER" id="PTHR24118">
    <property type="entry name" value="POTE ANKYRIN DOMAIN"/>
    <property type="match status" value="1"/>
</dbReference>
<organism evidence="1">
    <name type="scientific">Magallana gigas</name>
    <name type="common">Pacific oyster</name>
    <name type="synonym">Crassostrea gigas</name>
    <dbReference type="NCBI Taxonomy" id="29159"/>
    <lineage>
        <taxon>Eukaryota</taxon>
        <taxon>Metazoa</taxon>
        <taxon>Spiralia</taxon>
        <taxon>Lophotrochozoa</taxon>
        <taxon>Mollusca</taxon>
        <taxon>Bivalvia</taxon>
        <taxon>Autobranchia</taxon>
        <taxon>Pteriomorphia</taxon>
        <taxon>Ostreida</taxon>
        <taxon>Ostreoidea</taxon>
        <taxon>Ostreidae</taxon>
        <taxon>Magallana</taxon>
    </lineage>
</organism>
<dbReference type="Pfam" id="PF12796">
    <property type="entry name" value="Ank_2"/>
    <property type="match status" value="1"/>
</dbReference>
<dbReference type="AlphaFoldDB" id="K1PUW8"/>
<gene>
    <name evidence="1" type="ORF">CGI_10003676</name>
</gene>
<dbReference type="PANTHER" id="PTHR24118:SF99">
    <property type="entry name" value="POTE ANKYRIN DOMAIN FAMILY MEMBER 3C-RELATED"/>
    <property type="match status" value="1"/>
</dbReference>
<protein>
    <submittedName>
        <fullName evidence="1">85 kDa calcium-independent phospholipase A2</fullName>
    </submittedName>
</protein>
<proteinExistence type="predicted"/>
<dbReference type="SMART" id="SM00248">
    <property type="entry name" value="ANK"/>
    <property type="match status" value="4"/>
</dbReference>
<dbReference type="InterPro" id="IPR036770">
    <property type="entry name" value="Ankyrin_rpt-contain_sf"/>
</dbReference>
<reference evidence="1" key="1">
    <citation type="journal article" date="2012" name="Nature">
        <title>The oyster genome reveals stress adaptation and complexity of shell formation.</title>
        <authorList>
            <person name="Zhang G."/>
            <person name="Fang X."/>
            <person name="Guo X."/>
            <person name="Li L."/>
            <person name="Luo R."/>
            <person name="Xu F."/>
            <person name="Yang P."/>
            <person name="Zhang L."/>
            <person name="Wang X."/>
            <person name="Qi H."/>
            <person name="Xiong Z."/>
            <person name="Que H."/>
            <person name="Xie Y."/>
            <person name="Holland P.W."/>
            <person name="Paps J."/>
            <person name="Zhu Y."/>
            <person name="Wu F."/>
            <person name="Chen Y."/>
            <person name="Wang J."/>
            <person name="Peng C."/>
            <person name="Meng J."/>
            <person name="Yang L."/>
            <person name="Liu J."/>
            <person name="Wen B."/>
            <person name="Zhang N."/>
            <person name="Huang Z."/>
            <person name="Zhu Q."/>
            <person name="Feng Y."/>
            <person name="Mount A."/>
            <person name="Hedgecock D."/>
            <person name="Xu Z."/>
            <person name="Liu Y."/>
            <person name="Domazet-Loso T."/>
            <person name="Du Y."/>
            <person name="Sun X."/>
            <person name="Zhang S."/>
            <person name="Liu B."/>
            <person name="Cheng P."/>
            <person name="Jiang X."/>
            <person name="Li J."/>
            <person name="Fan D."/>
            <person name="Wang W."/>
            <person name="Fu W."/>
            <person name="Wang T."/>
            <person name="Wang B."/>
            <person name="Zhang J."/>
            <person name="Peng Z."/>
            <person name="Li Y."/>
            <person name="Li N."/>
            <person name="Wang J."/>
            <person name="Chen M."/>
            <person name="He Y."/>
            <person name="Tan F."/>
            <person name="Song X."/>
            <person name="Zheng Q."/>
            <person name="Huang R."/>
            <person name="Yang H."/>
            <person name="Du X."/>
            <person name="Chen L."/>
            <person name="Yang M."/>
            <person name="Gaffney P.M."/>
            <person name="Wang S."/>
            <person name="Luo L."/>
            <person name="She Z."/>
            <person name="Ming Y."/>
            <person name="Huang W."/>
            <person name="Zhang S."/>
            <person name="Huang B."/>
            <person name="Zhang Y."/>
            <person name="Qu T."/>
            <person name="Ni P."/>
            <person name="Miao G."/>
            <person name="Wang J."/>
            <person name="Wang Q."/>
            <person name="Steinberg C.E."/>
            <person name="Wang H."/>
            <person name="Li N."/>
            <person name="Qian L."/>
            <person name="Zhang G."/>
            <person name="Li Y."/>
            <person name="Yang H."/>
            <person name="Liu X."/>
            <person name="Wang J."/>
            <person name="Yin Y."/>
            <person name="Wang J."/>
        </authorList>
    </citation>
    <scope>NUCLEOTIDE SEQUENCE [LARGE SCALE GENOMIC DNA]</scope>
    <source>
        <strain evidence="1">05x7-T-G4-1.051#20</strain>
    </source>
</reference>
<name>K1PUW8_MAGGI</name>
<dbReference type="HOGENOM" id="CLU_1162125_0_0_1"/>
<sequence>MLVKENGVGGLDLIHSRSGKFNAFHIACTYGQIEIVKFLLSVKDCDKVVTAINFRKQDGLSIAIEKENKKLCEILLSNGQFHIDKNPCSSSSRLFEVLSNQKKEMAHFLITHGADVTLVGHNESLGTISCVCLSALRVSSLLGEILKRGGNPNDEHEHTGKSVLQLALEAKADRNTVKAIIRAGANLNRKDKFGKLPVFGLTSLGRHLSISYISYKTEVEKIAMHDGAKYSVFEVRPDC</sequence>
<accession>K1PUW8</accession>
<evidence type="ECO:0000313" key="1">
    <source>
        <dbReference type="EMBL" id="EKC25523.1"/>
    </source>
</evidence>
<dbReference type="PROSITE" id="PS50088">
    <property type="entry name" value="ANK_REPEAT"/>
    <property type="match status" value="1"/>
</dbReference>
<dbReference type="EMBL" id="JH817785">
    <property type="protein sequence ID" value="EKC25523.1"/>
    <property type="molecule type" value="Genomic_DNA"/>
</dbReference>
<dbReference type="InParanoid" id="K1PUW8"/>
<dbReference type="InterPro" id="IPR002110">
    <property type="entry name" value="Ankyrin_rpt"/>
</dbReference>